<name>A0A931HFI9_9SPHN</name>
<dbReference type="AlphaFoldDB" id="A0A931HFI9"/>
<accession>A0A931HFI9</accession>
<reference evidence="1" key="1">
    <citation type="submission" date="2020-11" db="EMBL/GenBank/DDBJ databases">
        <title>Novosphingobium aureum sp. nov., a marine bacterium isolated from sediment of a salt flat.</title>
        <authorList>
            <person name="Yoo Y."/>
            <person name="Kim J.-J."/>
        </authorList>
    </citation>
    <scope>NUCLEOTIDE SEQUENCE</scope>
    <source>
        <strain evidence="1">YJ-S2-02</strain>
    </source>
</reference>
<organism evidence="1 2">
    <name type="scientific">Novosphingobium aureum</name>
    <dbReference type="NCBI Taxonomy" id="2792964"/>
    <lineage>
        <taxon>Bacteria</taxon>
        <taxon>Pseudomonadati</taxon>
        <taxon>Pseudomonadota</taxon>
        <taxon>Alphaproteobacteria</taxon>
        <taxon>Sphingomonadales</taxon>
        <taxon>Sphingomonadaceae</taxon>
        <taxon>Novosphingobium</taxon>
    </lineage>
</organism>
<comment type="caution">
    <text evidence="1">The sequence shown here is derived from an EMBL/GenBank/DDBJ whole genome shotgun (WGS) entry which is preliminary data.</text>
</comment>
<sequence>MTSSSDAIVEMIRLARGERPFSFSCQEAETVLNMTLSLAVELSVANDKIARLESSVAALSGKSVADWQAQALAGEDAAERAQASEAMLLRVLRIVLDPRRPVDGRNGA</sequence>
<evidence type="ECO:0000313" key="2">
    <source>
        <dbReference type="Proteomes" id="UP000617634"/>
    </source>
</evidence>
<dbReference type="Proteomes" id="UP000617634">
    <property type="component" value="Unassembled WGS sequence"/>
</dbReference>
<gene>
    <name evidence="1" type="ORF">I5E68_16070</name>
</gene>
<dbReference type="EMBL" id="JADZGI010000003">
    <property type="protein sequence ID" value="MBH0114463.1"/>
    <property type="molecule type" value="Genomic_DNA"/>
</dbReference>
<protein>
    <submittedName>
        <fullName evidence="1">Uncharacterized protein</fullName>
    </submittedName>
</protein>
<keyword evidence="2" id="KW-1185">Reference proteome</keyword>
<proteinExistence type="predicted"/>
<dbReference type="RefSeq" id="WP_197165874.1">
    <property type="nucleotide sequence ID" value="NZ_JADZGI010000003.1"/>
</dbReference>
<evidence type="ECO:0000313" key="1">
    <source>
        <dbReference type="EMBL" id="MBH0114463.1"/>
    </source>
</evidence>